<dbReference type="EMBL" id="BSDY01000006">
    <property type="protein sequence ID" value="GLI56082.1"/>
    <property type="molecule type" value="Genomic_DNA"/>
</dbReference>
<dbReference type="PANTHER" id="PTHR37825:SF1">
    <property type="entry name" value="TRNA(MET) CYTIDINE ACETATE LIGASE"/>
    <property type="match status" value="1"/>
</dbReference>
<sequence>MKATGVVVEYNPFHNGHKYHLEMAREHGQGDIVIAAMSGDFLQRGEPAIVNKWKRTEMVLKNGVDIVVELPTFYSTQSAEIFAKGSVEILGALGVSDIVFGSESGDVKKLEEIARLEEDEVFQEGLREELARGVSYPTAFSKTLEKVLGKKGYFSPNDILGTEYVRAIRKKNLKVEPIAIRREGTGYHSHDVAGKIASATAIRKMLAEGSEGIREVLPEVSYEILTEEHREGRTAFLRDYYPLIRHEIILHRDLLDDIQDVEVGFENKLYSAAVKYEGYDEFYEEIMSKRYTNARLQRILIHILLGLTVKHTVKAKERVPYIRILGFNEKGHKYLKGIKKNQEIPTFTTLKNVSKKLDEDAKALLDFNERASKIYGIVKKYDQRSIPIMLRGEEQNG</sequence>
<accession>A0A9W6GM40</accession>
<feature type="binding site" evidence="1">
    <location>
        <position position="157"/>
    </location>
    <ligand>
        <name>ATP</name>
        <dbReference type="ChEBI" id="CHEBI:30616"/>
    </ligand>
</feature>
<comment type="subcellular location">
    <subcellularLocation>
        <location evidence="1">Cytoplasm</location>
    </subcellularLocation>
</comment>
<feature type="binding site" evidence="1">
    <location>
        <begin position="7"/>
        <end position="20"/>
    </location>
    <ligand>
        <name>ATP</name>
        <dbReference type="ChEBI" id="CHEBI:30616"/>
    </ligand>
</feature>
<dbReference type="RefSeq" id="WP_281834979.1">
    <property type="nucleotide sequence ID" value="NZ_BSDY01000006.1"/>
</dbReference>
<comment type="caution">
    <text evidence="2">The sequence shown here is derived from an EMBL/GenBank/DDBJ whole genome shotgun (WGS) entry which is preliminary data.</text>
</comment>
<reference evidence="2" key="1">
    <citation type="submission" date="2022-12" db="EMBL/GenBank/DDBJ databases">
        <title>Reference genome sequencing for broad-spectrum identification of bacterial and archaeal isolates by mass spectrometry.</title>
        <authorList>
            <person name="Sekiguchi Y."/>
            <person name="Tourlousse D.M."/>
        </authorList>
    </citation>
    <scope>NUCLEOTIDE SEQUENCE</scope>
    <source>
        <strain evidence="2">10succ1</strain>
    </source>
</reference>
<dbReference type="NCBIfam" id="NF010191">
    <property type="entry name" value="PRK13670.1"/>
    <property type="match status" value="1"/>
</dbReference>
<gene>
    <name evidence="1" type="primary">tmcAL</name>
    <name evidence="2" type="ORF">PM10SUCC1_15960</name>
</gene>
<keyword evidence="1" id="KW-0819">tRNA processing</keyword>
<evidence type="ECO:0000313" key="3">
    <source>
        <dbReference type="Proteomes" id="UP001144471"/>
    </source>
</evidence>
<keyword evidence="1" id="KW-0963">Cytoplasm</keyword>
<dbReference type="GO" id="GO:0006400">
    <property type="term" value="P:tRNA modification"/>
    <property type="evidence" value="ECO:0007669"/>
    <property type="project" value="UniProtKB-UniRule"/>
</dbReference>
<dbReference type="InterPro" id="IPR008513">
    <property type="entry name" value="tRNA(Met)_cyd_acetate_ligase"/>
</dbReference>
<dbReference type="Gene3D" id="3.40.50.620">
    <property type="entry name" value="HUPs"/>
    <property type="match status" value="1"/>
</dbReference>
<comment type="catalytic activity">
    <reaction evidence="1">
        <text>cytidine(34) in elongator tRNA(Met) + acetate + ATP = N(4)-acetylcytidine(34) in elongator tRNA(Met) + AMP + diphosphate</text>
        <dbReference type="Rhea" id="RHEA:58144"/>
        <dbReference type="Rhea" id="RHEA-COMP:10693"/>
        <dbReference type="Rhea" id="RHEA-COMP:10694"/>
        <dbReference type="ChEBI" id="CHEBI:30089"/>
        <dbReference type="ChEBI" id="CHEBI:30616"/>
        <dbReference type="ChEBI" id="CHEBI:33019"/>
        <dbReference type="ChEBI" id="CHEBI:74900"/>
        <dbReference type="ChEBI" id="CHEBI:82748"/>
        <dbReference type="ChEBI" id="CHEBI:456215"/>
    </reaction>
</comment>
<evidence type="ECO:0000313" key="2">
    <source>
        <dbReference type="EMBL" id="GLI56082.1"/>
    </source>
</evidence>
<dbReference type="GO" id="GO:0005524">
    <property type="term" value="F:ATP binding"/>
    <property type="evidence" value="ECO:0007669"/>
    <property type="project" value="UniProtKB-KW"/>
</dbReference>
<dbReference type="EC" id="6.3.4.-" evidence="1"/>
<dbReference type="InterPro" id="IPR014729">
    <property type="entry name" value="Rossmann-like_a/b/a_fold"/>
</dbReference>
<name>A0A9W6GM40_9FUSO</name>
<dbReference type="Pfam" id="PF05636">
    <property type="entry name" value="HIGH_NTase1"/>
    <property type="match status" value="1"/>
</dbReference>
<keyword evidence="1" id="KW-0820">tRNA-binding</keyword>
<dbReference type="Proteomes" id="UP001144471">
    <property type="component" value="Unassembled WGS sequence"/>
</dbReference>
<dbReference type="HAMAP" id="MF_01539">
    <property type="entry name" value="TmcAL"/>
    <property type="match status" value="1"/>
</dbReference>
<dbReference type="PANTHER" id="PTHR37825">
    <property type="entry name" value="TRNA(MET) CYTIDINE ACETATE LIGASE"/>
    <property type="match status" value="1"/>
</dbReference>
<keyword evidence="1" id="KW-0067">ATP-binding</keyword>
<comment type="caution">
    <text evidence="1">Lacks conserved residue(s) required for the propagation of feature annotation.</text>
</comment>
<proteinExistence type="inferred from homology"/>
<keyword evidence="1" id="KW-0547">Nucleotide-binding</keyword>
<protein>
    <recommendedName>
        <fullName evidence="1">tRNA(Met) cytidine acetate ligase</fullName>
        <ecNumber evidence="1">6.3.4.-</ecNumber>
    </recommendedName>
</protein>
<comment type="function">
    <text evidence="1">Catalyzes the formation of N(4)-acetylcytidine (ac(4)C) at the wobble position of elongator tRNA(Met), using acetate and ATP as substrates. First activates an acetate ion to form acetyladenylate (Ac-AMP) and then transfers the acetyl group to tRNA to form ac(4)C34.</text>
</comment>
<dbReference type="SUPFAM" id="SSF52374">
    <property type="entry name" value="Nucleotidylyl transferase"/>
    <property type="match status" value="1"/>
</dbReference>
<dbReference type="GO" id="GO:0016879">
    <property type="term" value="F:ligase activity, forming carbon-nitrogen bonds"/>
    <property type="evidence" value="ECO:0007669"/>
    <property type="project" value="UniProtKB-UniRule"/>
</dbReference>
<keyword evidence="1" id="KW-0694">RNA-binding</keyword>
<dbReference type="GO" id="GO:0000049">
    <property type="term" value="F:tRNA binding"/>
    <property type="evidence" value="ECO:0007669"/>
    <property type="project" value="UniProtKB-KW"/>
</dbReference>
<dbReference type="GO" id="GO:0005737">
    <property type="term" value="C:cytoplasm"/>
    <property type="evidence" value="ECO:0007669"/>
    <property type="project" value="UniProtKB-SubCell"/>
</dbReference>
<feature type="binding site" evidence="1">
    <location>
        <position position="182"/>
    </location>
    <ligand>
        <name>ATP</name>
        <dbReference type="ChEBI" id="CHEBI:30616"/>
    </ligand>
</feature>
<evidence type="ECO:0000256" key="1">
    <source>
        <dbReference type="HAMAP-Rule" id="MF_01539"/>
    </source>
</evidence>
<keyword evidence="1" id="KW-0436">Ligase</keyword>
<dbReference type="AlphaFoldDB" id="A0A9W6GM40"/>
<keyword evidence="3" id="KW-1185">Reference proteome</keyword>
<comment type="similarity">
    <text evidence="1">Belongs to the TmcAL family.</text>
</comment>
<organism evidence="2 3">
    <name type="scientific">Propionigenium maris DSM 9537</name>
    <dbReference type="NCBI Taxonomy" id="1123000"/>
    <lineage>
        <taxon>Bacteria</taxon>
        <taxon>Fusobacteriati</taxon>
        <taxon>Fusobacteriota</taxon>
        <taxon>Fusobacteriia</taxon>
        <taxon>Fusobacteriales</taxon>
        <taxon>Fusobacteriaceae</taxon>
        <taxon>Propionigenium</taxon>
    </lineage>
</organism>
<feature type="binding site" evidence="1">
    <location>
        <position position="101"/>
    </location>
    <ligand>
        <name>ATP</name>
        <dbReference type="ChEBI" id="CHEBI:30616"/>
    </ligand>
</feature>